<keyword evidence="1" id="KW-0805">Transcription regulation</keyword>
<dbReference type="InterPro" id="IPR001647">
    <property type="entry name" value="HTH_TetR"/>
</dbReference>
<evidence type="ECO:0000259" key="5">
    <source>
        <dbReference type="PROSITE" id="PS50977"/>
    </source>
</evidence>
<evidence type="ECO:0000313" key="6">
    <source>
        <dbReference type="EMBL" id="MBK1787275.1"/>
    </source>
</evidence>
<organism evidence="6 7">
    <name type="scientific">Prauserella cavernicola</name>
    <dbReference type="NCBI Taxonomy" id="2800127"/>
    <lineage>
        <taxon>Bacteria</taxon>
        <taxon>Bacillati</taxon>
        <taxon>Actinomycetota</taxon>
        <taxon>Actinomycetes</taxon>
        <taxon>Pseudonocardiales</taxon>
        <taxon>Pseudonocardiaceae</taxon>
        <taxon>Prauserella</taxon>
    </lineage>
</organism>
<evidence type="ECO:0000256" key="4">
    <source>
        <dbReference type="PROSITE-ProRule" id="PRU00335"/>
    </source>
</evidence>
<evidence type="ECO:0000256" key="1">
    <source>
        <dbReference type="ARBA" id="ARBA00023015"/>
    </source>
</evidence>
<keyword evidence="2 4" id="KW-0238">DNA-binding</keyword>
<feature type="domain" description="HTH tetR-type" evidence="5">
    <location>
        <begin position="51"/>
        <end position="111"/>
    </location>
</feature>
<dbReference type="Proteomes" id="UP000635245">
    <property type="component" value="Unassembled WGS sequence"/>
</dbReference>
<dbReference type="PANTHER" id="PTHR30055">
    <property type="entry name" value="HTH-TYPE TRANSCRIPTIONAL REGULATOR RUTR"/>
    <property type="match status" value="1"/>
</dbReference>
<dbReference type="Pfam" id="PF00440">
    <property type="entry name" value="TetR_N"/>
    <property type="match status" value="1"/>
</dbReference>
<dbReference type="InterPro" id="IPR036271">
    <property type="entry name" value="Tet_transcr_reg_TetR-rel_C_sf"/>
</dbReference>
<dbReference type="AlphaFoldDB" id="A0A934QVG3"/>
<reference evidence="6" key="1">
    <citation type="submission" date="2020-12" db="EMBL/GenBank/DDBJ databases">
        <title>Prauserella sp. ASG 168, a novel actinomycete isolated from cave rock.</title>
        <authorList>
            <person name="Suriyachadkun C."/>
        </authorList>
    </citation>
    <scope>NUCLEOTIDE SEQUENCE</scope>
    <source>
        <strain evidence="6">ASG 168</strain>
    </source>
</reference>
<feature type="DNA-binding region" description="H-T-H motif" evidence="4">
    <location>
        <begin position="74"/>
        <end position="93"/>
    </location>
</feature>
<accession>A0A934QVG3</accession>
<dbReference type="SUPFAM" id="SSF46689">
    <property type="entry name" value="Homeodomain-like"/>
    <property type="match status" value="1"/>
</dbReference>
<evidence type="ECO:0000313" key="7">
    <source>
        <dbReference type="Proteomes" id="UP000635245"/>
    </source>
</evidence>
<dbReference type="EMBL" id="JAENJH010000006">
    <property type="protein sequence ID" value="MBK1787275.1"/>
    <property type="molecule type" value="Genomic_DNA"/>
</dbReference>
<protein>
    <submittedName>
        <fullName evidence="6">TetR/AcrR family transcriptional regulator</fullName>
    </submittedName>
</protein>
<evidence type="ECO:0000256" key="3">
    <source>
        <dbReference type="ARBA" id="ARBA00023163"/>
    </source>
</evidence>
<gene>
    <name evidence="6" type="ORF">JHE00_23380</name>
</gene>
<dbReference type="Pfam" id="PF16859">
    <property type="entry name" value="TetR_C_11"/>
    <property type="match status" value="1"/>
</dbReference>
<comment type="caution">
    <text evidence="6">The sequence shown here is derived from an EMBL/GenBank/DDBJ whole genome shotgun (WGS) entry which is preliminary data.</text>
</comment>
<dbReference type="InterPro" id="IPR011075">
    <property type="entry name" value="TetR_C"/>
</dbReference>
<dbReference type="Gene3D" id="1.10.10.60">
    <property type="entry name" value="Homeodomain-like"/>
    <property type="match status" value="1"/>
</dbReference>
<dbReference type="PROSITE" id="PS50977">
    <property type="entry name" value="HTH_TETR_2"/>
    <property type="match status" value="1"/>
</dbReference>
<dbReference type="PANTHER" id="PTHR30055:SF148">
    <property type="entry name" value="TETR-FAMILY TRANSCRIPTIONAL REGULATOR"/>
    <property type="match status" value="1"/>
</dbReference>
<dbReference type="GO" id="GO:0003700">
    <property type="term" value="F:DNA-binding transcription factor activity"/>
    <property type="evidence" value="ECO:0007669"/>
    <property type="project" value="TreeGrafter"/>
</dbReference>
<sequence length="258" mass="27777">MSSSLLSIIERGDLTTRSLRCASLSASCVTIRNVPYPKESDRARPGRPRDAAREGEILDVVTAVLAERGYDGVSFEEVARRAGASKATLYRRWESKKDMVVAALKAGPARRDTADDIDTGSLRGDLLALCDRLITTMRSTDGQTALLLLQAGLEDPDLCNEIERSLGPTGARLPDSVLRRAIARGELPAGSAPFPYDEAVGAVLLLRRLNGLKIDDGYLTSLVDSILIPALGATAQLEQRLPAGIFSGRPEPEPDHDK</sequence>
<dbReference type="GO" id="GO:0000976">
    <property type="term" value="F:transcription cis-regulatory region binding"/>
    <property type="evidence" value="ECO:0007669"/>
    <property type="project" value="TreeGrafter"/>
</dbReference>
<keyword evidence="3" id="KW-0804">Transcription</keyword>
<proteinExistence type="predicted"/>
<evidence type="ECO:0000256" key="2">
    <source>
        <dbReference type="ARBA" id="ARBA00023125"/>
    </source>
</evidence>
<dbReference type="Gene3D" id="1.10.357.10">
    <property type="entry name" value="Tetracycline Repressor, domain 2"/>
    <property type="match status" value="1"/>
</dbReference>
<dbReference type="InterPro" id="IPR050109">
    <property type="entry name" value="HTH-type_TetR-like_transc_reg"/>
</dbReference>
<dbReference type="SUPFAM" id="SSF48498">
    <property type="entry name" value="Tetracyclin repressor-like, C-terminal domain"/>
    <property type="match status" value="1"/>
</dbReference>
<dbReference type="PRINTS" id="PR00455">
    <property type="entry name" value="HTHTETR"/>
</dbReference>
<keyword evidence="7" id="KW-1185">Reference proteome</keyword>
<name>A0A934QVG3_9PSEU</name>
<dbReference type="InterPro" id="IPR009057">
    <property type="entry name" value="Homeodomain-like_sf"/>
</dbReference>